<dbReference type="EMBL" id="JBDFQZ010000010">
    <property type="protein sequence ID" value="KAK9682743.1"/>
    <property type="molecule type" value="Genomic_DNA"/>
</dbReference>
<accession>A0AAW1I2C8</accession>
<dbReference type="AlphaFoldDB" id="A0AAW1I2C8"/>
<comment type="caution">
    <text evidence="2">The sequence shown here is derived from an EMBL/GenBank/DDBJ whole genome shotgun (WGS) entry which is preliminary data.</text>
</comment>
<organism evidence="2 3">
    <name type="scientific">Saponaria officinalis</name>
    <name type="common">Common soapwort</name>
    <name type="synonym">Lychnis saponaria</name>
    <dbReference type="NCBI Taxonomy" id="3572"/>
    <lineage>
        <taxon>Eukaryota</taxon>
        <taxon>Viridiplantae</taxon>
        <taxon>Streptophyta</taxon>
        <taxon>Embryophyta</taxon>
        <taxon>Tracheophyta</taxon>
        <taxon>Spermatophyta</taxon>
        <taxon>Magnoliopsida</taxon>
        <taxon>eudicotyledons</taxon>
        <taxon>Gunneridae</taxon>
        <taxon>Pentapetalae</taxon>
        <taxon>Caryophyllales</taxon>
        <taxon>Caryophyllaceae</taxon>
        <taxon>Caryophylleae</taxon>
        <taxon>Saponaria</taxon>
    </lineage>
</organism>
<protein>
    <submittedName>
        <fullName evidence="2">Uncharacterized protein</fullName>
    </submittedName>
</protein>
<keyword evidence="3" id="KW-1185">Reference proteome</keyword>
<evidence type="ECO:0000256" key="1">
    <source>
        <dbReference type="SAM" id="MobiDB-lite"/>
    </source>
</evidence>
<reference evidence="2" key="1">
    <citation type="submission" date="2024-03" db="EMBL/GenBank/DDBJ databases">
        <title>WGS assembly of Saponaria officinalis var. Norfolk2.</title>
        <authorList>
            <person name="Jenkins J."/>
            <person name="Shu S."/>
            <person name="Grimwood J."/>
            <person name="Barry K."/>
            <person name="Goodstein D."/>
            <person name="Schmutz J."/>
            <person name="Leebens-Mack J."/>
            <person name="Osbourn A."/>
        </authorList>
    </citation>
    <scope>NUCLEOTIDE SEQUENCE [LARGE SCALE GENOMIC DNA]</scope>
    <source>
        <strain evidence="2">JIC</strain>
    </source>
</reference>
<name>A0AAW1I2C8_SAPOF</name>
<feature type="region of interest" description="Disordered" evidence="1">
    <location>
        <begin position="110"/>
        <end position="130"/>
    </location>
</feature>
<feature type="region of interest" description="Disordered" evidence="1">
    <location>
        <begin position="167"/>
        <end position="196"/>
    </location>
</feature>
<evidence type="ECO:0000313" key="2">
    <source>
        <dbReference type="EMBL" id="KAK9682743.1"/>
    </source>
</evidence>
<sequence>MPLPKHPSFSYYDKMKCYELKDDQGLLDMFSRYAGIKEIDVWFGCSTSPSDVLLMARQLRANNCSHIVRALVDNDQISDVFENIEVEPITIISDAVDHSGREKLQIRRTIKPSSHSSLSPRINSRVNSCHDDNPTIRISTISLSLSPKKSTRLSLGNDHVITQQQFKMPNTTRKRKGVCIPRKSKENVGVVGSSNKRVTRSSTKDLLSSEGVVVTSDSEGSYEPSDDDFIDDDDGMTDLEEEDNLIISSLDMIDDGYIPFRGNEWSTEDEGYYVKLYGNGEMYDNKEFGAIVLRLWMLFMDKDHFRVVQETIASKKDFM</sequence>
<gene>
    <name evidence="2" type="ORF">RND81_10G093600</name>
</gene>
<evidence type="ECO:0000313" key="3">
    <source>
        <dbReference type="Proteomes" id="UP001443914"/>
    </source>
</evidence>
<feature type="compositionally biased region" description="Polar residues" evidence="1">
    <location>
        <begin position="111"/>
        <end position="127"/>
    </location>
</feature>
<proteinExistence type="predicted"/>
<dbReference type="Proteomes" id="UP001443914">
    <property type="component" value="Unassembled WGS sequence"/>
</dbReference>